<dbReference type="InterPro" id="IPR006447">
    <property type="entry name" value="Myb_dom_plants"/>
</dbReference>
<keyword evidence="2" id="KW-0238">DNA-binding</keyword>
<dbReference type="Pfam" id="PF00249">
    <property type="entry name" value="Myb_DNA-binding"/>
    <property type="match status" value="1"/>
</dbReference>
<dbReference type="CDD" id="cd00167">
    <property type="entry name" value="SANT"/>
    <property type="match status" value="1"/>
</dbReference>
<dbReference type="GO" id="GO:0006355">
    <property type="term" value="P:regulation of DNA-templated transcription"/>
    <property type="evidence" value="ECO:0007669"/>
    <property type="project" value="UniProtKB-ARBA"/>
</dbReference>
<dbReference type="SMART" id="SM00717">
    <property type="entry name" value="SANT"/>
    <property type="match status" value="1"/>
</dbReference>
<evidence type="ECO:0000256" key="1">
    <source>
        <dbReference type="ARBA" id="ARBA00023015"/>
    </source>
</evidence>
<gene>
    <name evidence="9" type="ORF">AKO1_009703</name>
</gene>
<dbReference type="Proteomes" id="UP001431209">
    <property type="component" value="Unassembled WGS sequence"/>
</dbReference>
<keyword evidence="1" id="KW-0805">Transcription regulation</keyword>
<sequence>MKVRVRDLLNDDVANENYDISKCHFTFTKNSSSTENTMLGEVKFHPYPSAHQRQNTWEVVHSNFFIPDLSEPDGRRPRKGWTRSEHITFLMGMKLNGRGNWKDISKLLESKSPKQVQSHAQKYFLRQYKQNKNKRSIHDFNEEDLNELLNDVEYKQSIREREPELYKIIVQYLSIRTKEDPSEGTKELGSRKGAEETEDPSRTDASNIFV</sequence>
<dbReference type="PROSITE" id="PS51294">
    <property type="entry name" value="HTH_MYB"/>
    <property type="match status" value="1"/>
</dbReference>
<dbReference type="EMBL" id="JAOPGA020001753">
    <property type="protein sequence ID" value="KAL0491103.1"/>
    <property type="molecule type" value="Genomic_DNA"/>
</dbReference>
<feature type="compositionally biased region" description="Basic and acidic residues" evidence="5">
    <location>
        <begin position="179"/>
        <end position="202"/>
    </location>
</feature>
<keyword evidence="4" id="KW-0539">Nucleus</keyword>
<evidence type="ECO:0000313" key="9">
    <source>
        <dbReference type="EMBL" id="KAL0491103.1"/>
    </source>
</evidence>
<dbReference type="InterPro" id="IPR009057">
    <property type="entry name" value="Homeodomain-like_sf"/>
</dbReference>
<dbReference type="NCBIfam" id="TIGR01557">
    <property type="entry name" value="myb_SHAQKYF"/>
    <property type="match status" value="1"/>
</dbReference>
<dbReference type="InterPro" id="IPR001005">
    <property type="entry name" value="SANT/Myb"/>
</dbReference>
<dbReference type="PROSITE" id="PS51293">
    <property type="entry name" value="SANT"/>
    <property type="match status" value="1"/>
</dbReference>
<organism evidence="9 10">
    <name type="scientific">Acrasis kona</name>
    <dbReference type="NCBI Taxonomy" id="1008807"/>
    <lineage>
        <taxon>Eukaryota</taxon>
        <taxon>Discoba</taxon>
        <taxon>Heterolobosea</taxon>
        <taxon>Tetramitia</taxon>
        <taxon>Eutetramitia</taxon>
        <taxon>Acrasidae</taxon>
        <taxon>Acrasis</taxon>
    </lineage>
</organism>
<feature type="region of interest" description="Disordered" evidence="5">
    <location>
        <begin position="179"/>
        <end position="210"/>
    </location>
</feature>
<evidence type="ECO:0000313" key="10">
    <source>
        <dbReference type="Proteomes" id="UP001431209"/>
    </source>
</evidence>
<feature type="domain" description="SANT" evidence="7">
    <location>
        <begin position="81"/>
        <end position="132"/>
    </location>
</feature>
<dbReference type="Gene3D" id="1.10.10.60">
    <property type="entry name" value="Homeodomain-like"/>
    <property type="match status" value="1"/>
</dbReference>
<dbReference type="PANTHER" id="PTHR44191:SF62">
    <property type="entry name" value="OS04G0341900 PROTEIN"/>
    <property type="match status" value="1"/>
</dbReference>
<evidence type="ECO:0000259" key="7">
    <source>
        <dbReference type="PROSITE" id="PS51293"/>
    </source>
</evidence>
<reference evidence="9 10" key="1">
    <citation type="submission" date="2024-03" db="EMBL/GenBank/DDBJ databases">
        <title>The Acrasis kona genome and developmental transcriptomes reveal deep origins of eukaryotic multicellular pathways.</title>
        <authorList>
            <person name="Sheikh S."/>
            <person name="Fu C.-J."/>
            <person name="Brown M.W."/>
            <person name="Baldauf S.L."/>
        </authorList>
    </citation>
    <scope>NUCLEOTIDE SEQUENCE [LARGE SCALE GENOMIC DNA]</scope>
    <source>
        <strain evidence="9 10">ATCC MYA-3509</strain>
    </source>
</reference>
<evidence type="ECO:0000256" key="3">
    <source>
        <dbReference type="ARBA" id="ARBA00023163"/>
    </source>
</evidence>
<dbReference type="AlphaFoldDB" id="A0AAW2ZMM0"/>
<dbReference type="InterPro" id="IPR017884">
    <property type="entry name" value="SANT_dom"/>
</dbReference>
<dbReference type="InterPro" id="IPR017930">
    <property type="entry name" value="Myb_dom"/>
</dbReference>
<evidence type="ECO:0000256" key="5">
    <source>
        <dbReference type="SAM" id="MobiDB-lite"/>
    </source>
</evidence>
<evidence type="ECO:0000256" key="2">
    <source>
        <dbReference type="ARBA" id="ARBA00023125"/>
    </source>
</evidence>
<accession>A0AAW2ZMM0</accession>
<proteinExistence type="predicted"/>
<name>A0AAW2ZMM0_9EUKA</name>
<dbReference type="GO" id="GO:0003677">
    <property type="term" value="F:DNA binding"/>
    <property type="evidence" value="ECO:0007669"/>
    <property type="project" value="UniProtKB-KW"/>
</dbReference>
<dbReference type="PROSITE" id="PS50090">
    <property type="entry name" value="MYB_LIKE"/>
    <property type="match status" value="1"/>
</dbReference>
<feature type="domain" description="Myb-like" evidence="6">
    <location>
        <begin position="73"/>
        <end position="124"/>
    </location>
</feature>
<keyword evidence="10" id="KW-1185">Reference proteome</keyword>
<dbReference type="InterPro" id="IPR052245">
    <property type="entry name" value="Plant_Stress_Dev_TF"/>
</dbReference>
<protein>
    <submittedName>
        <fullName evidence="9">Uncharacterized protein</fullName>
    </submittedName>
</protein>
<dbReference type="SUPFAM" id="SSF46689">
    <property type="entry name" value="Homeodomain-like"/>
    <property type="match status" value="1"/>
</dbReference>
<keyword evidence="3" id="KW-0804">Transcription</keyword>
<evidence type="ECO:0000256" key="4">
    <source>
        <dbReference type="ARBA" id="ARBA00023242"/>
    </source>
</evidence>
<evidence type="ECO:0000259" key="6">
    <source>
        <dbReference type="PROSITE" id="PS50090"/>
    </source>
</evidence>
<evidence type="ECO:0000259" key="8">
    <source>
        <dbReference type="PROSITE" id="PS51294"/>
    </source>
</evidence>
<feature type="domain" description="HTH myb-type" evidence="8">
    <location>
        <begin position="81"/>
        <end position="128"/>
    </location>
</feature>
<comment type="caution">
    <text evidence="9">The sequence shown here is derived from an EMBL/GenBank/DDBJ whole genome shotgun (WGS) entry which is preliminary data.</text>
</comment>
<dbReference type="PANTHER" id="PTHR44191">
    <property type="entry name" value="TRANSCRIPTION FACTOR KUA1"/>
    <property type="match status" value="1"/>
</dbReference>